<dbReference type="InterPro" id="IPR003615">
    <property type="entry name" value="HNH_nuc"/>
</dbReference>
<feature type="compositionally biased region" description="Basic and acidic residues" evidence="1">
    <location>
        <begin position="261"/>
        <end position="275"/>
    </location>
</feature>
<feature type="compositionally biased region" description="Basic and acidic residues" evidence="1">
    <location>
        <begin position="335"/>
        <end position="364"/>
    </location>
</feature>
<reference evidence="2 3" key="1">
    <citation type="submission" date="2011-05" db="EMBL/GenBank/DDBJ databases">
        <title>Whole genome sequence of Microlunatus phosphovorus NM-1.</title>
        <authorList>
            <person name="Hosoyama A."/>
            <person name="Sasaki K."/>
            <person name="Harada T."/>
            <person name="Igarashi R."/>
            <person name="Kawakoshi A."/>
            <person name="Sasagawa M."/>
            <person name="Fukada J."/>
            <person name="Nakamura S."/>
            <person name="Katano Y."/>
            <person name="Hanada S."/>
            <person name="Kamagata Y."/>
            <person name="Nakamura N."/>
            <person name="Yamazaki S."/>
            <person name="Fujita N."/>
        </authorList>
    </citation>
    <scope>NUCLEOTIDE SEQUENCE [LARGE SCALE GENOMIC DNA]</scope>
    <source>
        <strain evidence="3">ATCC 700054 / DSM 10555 / JCM 9379 / NBRC 101784 / NCIMB 13414 / VKM Ac-1990 / NM-1</strain>
    </source>
</reference>
<dbReference type="HOGENOM" id="CLU_443314_0_0_11"/>
<dbReference type="CDD" id="cd00085">
    <property type="entry name" value="HNHc"/>
    <property type="match status" value="1"/>
</dbReference>
<gene>
    <name evidence="2" type="ordered locus">MLP_14590</name>
</gene>
<sequence length="607" mass="66930">MFEDRLEASLGNPRALLNLAADTMLAERTAGCRKLLIAAAWADCHSAPADLELVDGEPVQDLCEERFVRLGGAATPLVAEFSPSELGHTLQTSLDSARRLVACALTIRHRLPRLWDRVKAGDVWAWKAMQYADKTRHLGGLSSWLVDLKITQHVETMAWPRFLDLLDATLLEVDEATYQQRADEAATLKDVRTYRGEHGLRTLIAKIEAGDALAFQALVDRVAECLADDGDDDPIGARRAKAVGIIAHQARLRDLLARHADQPHDPRHPEDRVNTHLDNPTDPWAEDDLPPAGWETSQNGNYHQPSFDDLDDSHASQTPNNEPAPEDQEEAPISDADRAWHEQQRDNTDRADGDAHDGDYREPADLGETPQAATDESARIPVPIPAAFDRAAARDHDGRAGHCCGCACGSTFDLRPMTSAELNANRTRAVVHVHVSDHTLINHHGVLRTADGPITLEQFRRWLTDSDANITIRPVLDPADVAAVDNYEIPTTIREAVQARHPGSVYPYSPATEITTGGRLDLDHSIPYQKNGPPGQTRVGNLGPLTRSEHRTKTLGGWQTRQPEPGTHLWRSPHGWISLVTNQGTLLLGDNPFAQQVWQAARPHQIA</sequence>
<keyword evidence="3" id="KW-1185">Reference proteome</keyword>
<dbReference type="Proteomes" id="UP000007947">
    <property type="component" value="Chromosome"/>
</dbReference>
<dbReference type="STRING" id="1032480.MLP_14590"/>
<evidence type="ECO:0000256" key="1">
    <source>
        <dbReference type="SAM" id="MobiDB-lite"/>
    </source>
</evidence>
<evidence type="ECO:0008006" key="4">
    <source>
        <dbReference type="Google" id="ProtNLM"/>
    </source>
</evidence>
<proteinExistence type="predicted"/>
<dbReference type="OrthoDB" id="3790359at2"/>
<evidence type="ECO:0000313" key="2">
    <source>
        <dbReference type="EMBL" id="BAK34473.1"/>
    </source>
</evidence>
<evidence type="ECO:0000313" key="3">
    <source>
        <dbReference type="Proteomes" id="UP000007947"/>
    </source>
</evidence>
<dbReference type="eggNOG" id="COG1403">
    <property type="taxonomic scope" value="Bacteria"/>
</dbReference>
<feature type="region of interest" description="Disordered" evidence="1">
    <location>
        <begin position="261"/>
        <end position="381"/>
    </location>
</feature>
<dbReference type="KEGG" id="mph:MLP_14590"/>
<name>F5XQH3_MICPN</name>
<accession>F5XQH3</accession>
<protein>
    <recommendedName>
        <fullName evidence="4">DUF222 domain-containing protein</fullName>
    </recommendedName>
</protein>
<dbReference type="EMBL" id="AP012204">
    <property type="protein sequence ID" value="BAK34473.1"/>
    <property type="molecule type" value="Genomic_DNA"/>
</dbReference>
<organism evidence="2 3">
    <name type="scientific">Microlunatus phosphovorus (strain ATCC 700054 / DSM 10555 / JCM 9379 / NBRC 101784 / NCIMB 13414 / VKM Ac-1990 / NM-1)</name>
    <dbReference type="NCBI Taxonomy" id="1032480"/>
    <lineage>
        <taxon>Bacteria</taxon>
        <taxon>Bacillati</taxon>
        <taxon>Actinomycetota</taxon>
        <taxon>Actinomycetes</taxon>
        <taxon>Propionibacteriales</taxon>
        <taxon>Propionibacteriaceae</taxon>
        <taxon>Microlunatus</taxon>
    </lineage>
</organism>
<feature type="compositionally biased region" description="Polar residues" evidence="1">
    <location>
        <begin position="295"/>
        <end position="304"/>
    </location>
</feature>
<dbReference type="AlphaFoldDB" id="F5XQH3"/>